<dbReference type="OrthoDB" id="568240at2"/>
<dbReference type="Proteomes" id="UP000238937">
    <property type="component" value="Unassembled WGS sequence"/>
</dbReference>
<dbReference type="AlphaFoldDB" id="A0A2T1GLA3"/>
<feature type="signal peptide" evidence="2">
    <location>
        <begin position="1"/>
        <end position="26"/>
    </location>
</feature>
<sequence>MYRWIQGTLVLCCSIALCDRPSLAQATPSPKTNSTLIAPTPSSVITLKSGEILRVKVNRLPAQTEIAVFLGDLDITSQMQREGQELVYKSTLLPLPIGEQTLTVYRTTTPDRWEPVATFSVKIAPNSSQIATQTEESGKSPTATTPKPAPVSSPEPSSTTGSTPTNPSDSQSPTATTPPSTGSTPATTSAAATDPATPIGFDTKLNVNIKSQLAESRSPDAGVSPRPTSLDAAFTGELSALYPIGTGKLQGKVSLVGTTFQPEALRFGELQERASLVDLSAYSIDFTDGDNKVAVGNVCFGNNPLLISNVCTRGVTANVKLNNFADLSIGHLSTTAIVGFDNILGIGESNNNLSGATLGMQVANNAAGGVRLETTVMSGSRLPVANFNVGEVVDAEASDGIGLRVTAANDDGRWKADAGFARSTFTAGGANDPQLTEGTNAVALQPVTKHAWYAETSYDILKDVKLDDKRNIALSANIKLEQTDPQFGTLGASVNADRLQAQYGINASIAGANIQFQHTNSEDNIANLPNLLKTKNNSDTISLNVPLQSVLQNNSTLLPTISYRYQQTDQKGSILAAINGGFDDRSEIPSQLNNTQEIGLEWKFSDALSFDYKFSNTFQDNRQPGRENADFNNISHQFSVGWQPSQQLRFNLGYNLTSAQNLERQITRFTQSPTFGVSWEFVPDVTLAVNYNFNNDSDSIGESLTRSNALDLLLTWNFKTNTFGRENPGSVFLRYSGQSNLNSSSIDNINTNSTINTISTGMSLSF</sequence>
<accession>A0A2T1GLA3</accession>
<feature type="compositionally biased region" description="Low complexity" evidence="1">
    <location>
        <begin position="154"/>
        <end position="198"/>
    </location>
</feature>
<name>A0A2T1GLA3_9CYAN</name>
<keyword evidence="4" id="KW-1185">Reference proteome</keyword>
<comment type="caution">
    <text evidence="3">The sequence shown here is derived from an EMBL/GenBank/DDBJ whole genome shotgun (WGS) entry which is preliminary data.</text>
</comment>
<reference evidence="3 4" key="1">
    <citation type="submission" date="2018-03" db="EMBL/GenBank/DDBJ databases">
        <title>The ancient ancestry and fast evolution of plastids.</title>
        <authorList>
            <person name="Moore K.R."/>
            <person name="Magnabosco C."/>
            <person name="Momper L."/>
            <person name="Gold D.A."/>
            <person name="Bosak T."/>
            <person name="Fournier G.P."/>
        </authorList>
    </citation>
    <scope>NUCLEOTIDE SEQUENCE [LARGE SCALE GENOMIC DNA]</scope>
    <source>
        <strain evidence="3 4">CCALA 037</strain>
    </source>
</reference>
<dbReference type="EMBL" id="PVWO01000028">
    <property type="protein sequence ID" value="PSB58635.1"/>
    <property type="molecule type" value="Genomic_DNA"/>
</dbReference>
<evidence type="ECO:0008006" key="5">
    <source>
        <dbReference type="Google" id="ProtNLM"/>
    </source>
</evidence>
<feature type="compositionally biased region" description="Polar residues" evidence="1">
    <location>
        <begin position="125"/>
        <end position="135"/>
    </location>
</feature>
<organism evidence="3 4">
    <name type="scientific">Chamaesiphon polymorphus CCALA 037</name>
    <dbReference type="NCBI Taxonomy" id="2107692"/>
    <lineage>
        <taxon>Bacteria</taxon>
        <taxon>Bacillati</taxon>
        <taxon>Cyanobacteriota</taxon>
        <taxon>Cyanophyceae</taxon>
        <taxon>Gomontiellales</taxon>
        <taxon>Chamaesiphonaceae</taxon>
        <taxon>Chamaesiphon</taxon>
    </lineage>
</organism>
<feature type="region of interest" description="Disordered" evidence="1">
    <location>
        <begin position="124"/>
        <end position="202"/>
    </location>
</feature>
<evidence type="ECO:0000256" key="1">
    <source>
        <dbReference type="SAM" id="MobiDB-lite"/>
    </source>
</evidence>
<keyword evidence="2" id="KW-0732">Signal</keyword>
<protein>
    <recommendedName>
        <fullName evidence="5">Autotransporter domain-containing protein</fullName>
    </recommendedName>
</protein>
<dbReference type="RefSeq" id="WP_106300537.1">
    <property type="nucleotide sequence ID" value="NZ_PVWO01000028.1"/>
</dbReference>
<dbReference type="SUPFAM" id="SSF56935">
    <property type="entry name" value="Porins"/>
    <property type="match status" value="1"/>
</dbReference>
<evidence type="ECO:0000313" key="4">
    <source>
        <dbReference type="Proteomes" id="UP000238937"/>
    </source>
</evidence>
<evidence type="ECO:0000313" key="3">
    <source>
        <dbReference type="EMBL" id="PSB58635.1"/>
    </source>
</evidence>
<proteinExistence type="predicted"/>
<evidence type="ECO:0000256" key="2">
    <source>
        <dbReference type="SAM" id="SignalP"/>
    </source>
</evidence>
<gene>
    <name evidence="3" type="ORF">C7B77_03960</name>
</gene>
<feature type="chain" id="PRO_5015690487" description="Autotransporter domain-containing protein" evidence="2">
    <location>
        <begin position="27"/>
        <end position="766"/>
    </location>
</feature>